<reference evidence="5" key="1">
    <citation type="submission" date="2018-05" db="EMBL/GenBank/DDBJ databases">
        <authorList>
            <person name="Lanie J.A."/>
            <person name="Ng W.-L."/>
            <person name="Kazmierczak K.M."/>
            <person name="Andrzejewski T.M."/>
            <person name="Davidsen T.M."/>
            <person name="Wayne K.J."/>
            <person name="Tettelin H."/>
            <person name="Glass J.I."/>
            <person name="Rusch D."/>
            <person name="Podicherti R."/>
            <person name="Tsui H.-C.T."/>
            <person name="Winkler M.E."/>
        </authorList>
    </citation>
    <scope>NUCLEOTIDE SEQUENCE</scope>
</reference>
<feature type="domain" description="Peptidase M20 dimerisation" evidence="4">
    <location>
        <begin position="251"/>
        <end position="404"/>
    </location>
</feature>
<keyword evidence="2" id="KW-0479">Metal-binding</keyword>
<dbReference type="PANTHER" id="PTHR43270">
    <property type="entry name" value="BETA-ALA-HIS DIPEPTIDASE"/>
    <property type="match status" value="1"/>
</dbReference>
<dbReference type="Pfam" id="PF01546">
    <property type="entry name" value="Peptidase_M20"/>
    <property type="match status" value="1"/>
</dbReference>
<dbReference type="GO" id="GO:0008233">
    <property type="term" value="F:peptidase activity"/>
    <property type="evidence" value="ECO:0007669"/>
    <property type="project" value="UniProtKB-KW"/>
</dbReference>
<accession>A0A381NWC9</accession>
<dbReference type="InterPro" id="IPR051458">
    <property type="entry name" value="Cyt/Met_Dipeptidase"/>
</dbReference>
<evidence type="ECO:0000256" key="1">
    <source>
        <dbReference type="ARBA" id="ARBA00022670"/>
    </source>
</evidence>
<dbReference type="EMBL" id="UINC01000578">
    <property type="protein sequence ID" value="SUZ57783.1"/>
    <property type="molecule type" value="Genomic_DNA"/>
</dbReference>
<dbReference type="Pfam" id="PF07687">
    <property type="entry name" value="M20_dimer"/>
    <property type="match status" value="1"/>
</dbReference>
<sequence>MQRDTTAMRLAKISRMKKLLLIALSCATPISSVSAQSGGEVARAYREAHEVEILRNFAELLSYPNRARDLDDITRAAEYIRDELLAVGVDSELLQLEDVPPIVYGELNVPGATRTLGIYVHYDGQAVDPSNWTHPPFEPTLYSAPIPEGGRQLPMPKPGEAVDPTWRLYARSAGDDKAPIAAILPVLKAFQEGNVQSTSNLIFFFDGEEEAGSRNLPRYMETFKDRLDPIDIWLFFDGPAHPSGRPQITFGVRGSMGMEVTVYGAARNLHSGHYGNWAPDTGVILSRLLVSMKDEAGRVLVDGWYDTAEPIGEEERAALAAMPAWDEQLKRELGIVRSEGEPESLPERLMVPALNIRGITSGNTGALARNVIPNTAVAALGIRLVKGNDPAHLRQLIVDHIQRQGFHVVSQDPDMETRRSYPLIAKVTGGGGSRAARTSMTNPFAQSVMAAASMAANQAFGEGSLVVAPGMGGTLPITPFTEILQKPAIIVPVANHDNNQHAPDENLRIANLWYAIDLYAQLLTMPATIF</sequence>
<dbReference type="AlphaFoldDB" id="A0A381NWC9"/>
<organism evidence="5">
    <name type="scientific">marine metagenome</name>
    <dbReference type="NCBI Taxonomy" id="408172"/>
    <lineage>
        <taxon>unclassified sequences</taxon>
        <taxon>metagenomes</taxon>
        <taxon>ecological metagenomes</taxon>
    </lineage>
</organism>
<evidence type="ECO:0000313" key="5">
    <source>
        <dbReference type="EMBL" id="SUZ57783.1"/>
    </source>
</evidence>
<dbReference type="InterPro" id="IPR002933">
    <property type="entry name" value="Peptidase_M20"/>
</dbReference>
<evidence type="ECO:0000256" key="2">
    <source>
        <dbReference type="ARBA" id="ARBA00022723"/>
    </source>
</evidence>
<evidence type="ECO:0000256" key="3">
    <source>
        <dbReference type="ARBA" id="ARBA00022801"/>
    </source>
</evidence>
<protein>
    <recommendedName>
        <fullName evidence="4">Peptidase M20 dimerisation domain-containing protein</fullName>
    </recommendedName>
</protein>
<dbReference type="GO" id="GO:0006508">
    <property type="term" value="P:proteolysis"/>
    <property type="evidence" value="ECO:0007669"/>
    <property type="project" value="UniProtKB-KW"/>
</dbReference>
<gene>
    <name evidence="5" type="ORF">METZ01_LOCUS10637</name>
</gene>
<dbReference type="SUPFAM" id="SSF53187">
    <property type="entry name" value="Zn-dependent exopeptidases"/>
    <property type="match status" value="1"/>
</dbReference>
<keyword evidence="3" id="KW-0378">Hydrolase</keyword>
<dbReference type="InterPro" id="IPR011650">
    <property type="entry name" value="Peptidase_M20_dimer"/>
</dbReference>
<keyword evidence="1" id="KW-0645">Protease</keyword>
<dbReference type="PANTHER" id="PTHR43270:SF8">
    <property type="entry name" value="DI- AND TRIPEPTIDASE DUG2-RELATED"/>
    <property type="match status" value="1"/>
</dbReference>
<name>A0A381NWC9_9ZZZZ</name>
<dbReference type="Gene3D" id="3.40.630.10">
    <property type="entry name" value="Zn peptidases"/>
    <property type="match status" value="1"/>
</dbReference>
<dbReference type="GO" id="GO:0046872">
    <property type="term" value="F:metal ion binding"/>
    <property type="evidence" value="ECO:0007669"/>
    <property type="project" value="UniProtKB-KW"/>
</dbReference>
<dbReference type="Gene3D" id="3.30.70.360">
    <property type="match status" value="1"/>
</dbReference>
<proteinExistence type="predicted"/>
<evidence type="ECO:0000259" key="4">
    <source>
        <dbReference type="Pfam" id="PF07687"/>
    </source>
</evidence>